<dbReference type="Proteomes" id="UP000824469">
    <property type="component" value="Unassembled WGS sequence"/>
</dbReference>
<proteinExistence type="predicted"/>
<keyword evidence="2" id="KW-1185">Reference proteome</keyword>
<evidence type="ECO:0000313" key="2">
    <source>
        <dbReference type="Proteomes" id="UP000824469"/>
    </source>
</evidence>
<dbReference type="EMBL" id="JAHRHJ020000001">
    <property type="protein sequence ID" value="KAH9328381.1"/>
    <property type="molecule type" value="Genomic_DNA"/>
</dbReference>
<organism evidence="1 2">
    <name type="scientific">Taxus chinensis</name>
    <name type="common">Chinese yew</name>
    <name type="synonym">Taxus wallichiana var. chinensis</name>
    <dbReference type="NCBI Taxonomy" id="29808"/>
    <lineage>
        <taxon>Eukaryota</taxon>
        <taxon>Viridiplantae</taxon>
        <taxon>Streptophyta</taxon>
        <taxon>Embryophyta</taxon>
        <taxon>Tracheophyta</taxon>
        <taxon>Spermatophyta</taxon>
        <taxon>Pinopsida</taxon>
        <taxon>Pinidae</taxon>
        <taxon>Conifers II</taxon>
        <taxon>Cupressales</taxon>
        <taxon>Taxaceae</taxon>
        <taxon>Taxus</taxon>
    </lineage>
</organism>
<comment type="caution">
    <text evidence="1">The sequence shown here is derived from an EMBL/GenBank/DDBJ whole genome shotgun (WGS) entry which is preliminary data.</text>
</comment>
<dbReference type="AlphaFoldDB" id="A0AA38GSP2"/>
<evidence type="ECO:0000313" key="1">
    <source>
        <dbReference type="EMBL" id="KAH9328381.1"/>
    </source>
</evidence>
<accession>A0AA38GSP2</accession>
<reference evidence="1 2" key="1">
    <citation type="journal article" date="2021" name="Nat. Plants">
        <title>The Taxus genome provides insights into paclitaxel biosynthesis.</title>
        <authorList>
            <person name="Xiong X."/>
            <person name="Gou J."/>
            <person name="Liao Q."/>
            <person name="Li Y."/>
            <person name="Zhou Q."/>
            <person name="Bi G."/>
            <person name="Li C."/>
            <person name="Du R."/>
            <person name="Wang X."/>
            <person name="Sun T."/>
            <person name="Guo L."/>
            <person name="Liang H."/>
            <person name="Lu P."/>
            <person name="Wu Y."/>
            <person name="Zhang Z."/>
            <person name="Ro D.K."/>
            <person name="Shang Y."/>
            <person name="Huang S."/>
            <person name="Yan J."/>
        </authorList>
    </citation>
    <scope>NUCLEOTIDE SEQUENCE [LARGE SCALE GENOMIC DNA]</scope>
    <source>
        <strain evidence="1">Ta-2019</strain>
    </source>
</reference>
<protein>
    <submittedName>
        <fullName evidence="1">Uncharacterized protein</fullName>
    </submittedName>
</protein>
<feature type="non-terminal residue" evidence="1">
    <location>
        <position position="78"/>
    </location>
</feature>
<sequence>MRWACSAQILSFEDTPLSGMNSIPFFSLSNTIFPDCQEEVAAAEDSFLGSRSFSSYSLGLNSSNFPNRDNTIQLWDIE</sequence>
<gene>
    <name evidence="1" type="ORF">KI387_000489</name>
</gene>
<name>A0AA38GSP2_TAXCH</name>